<comment type="caution">
    <text evidence="2">The sequence shown here is derived from an EMBL/GenBank/DDBJ whole genome shotgun (WGS) entry which is preliminary data.</text>
</comment>
<reference evidence="3" key="1">
    <citation type="journal article" date="2019" name="Int. J. Syst. Evol. Microbiol.">
        <title>The Global Catalogue of Microorganisms (GCM) 10K type strain sequencing project: providing services to taxonomists for standard genome sequencing and annotation.</title>
        <authorList>
            <consortium name="The Broad Institute Genomics Platform"/>
            <consortium name="The Broad Institute Genome Sequencing Center for Infectious Disease"/>
            <person name="Wu L."/>
            <person name="Ma J."/>
        </authorList>
    </citation>
    <scope>NUCLEOTIDE SEQUENCE [LARGE SCALE GENOMIC DNA]</scope>
    <source>
        <strain evidence="3">CGMCC 1.12859</strain>
    </source>
</reference>
<gene>
    <name evidence="2" type="ORF">ACFQMG_12285</name>
</gene>
<evidence type="ECO:0000256" key="1">
    <source>
        <dbReference type="SAM" id="MobiDB-lite"/>
    </source>
</evidence>
<proteinExistence type="predicted"/>
<sequence>MNTDRRPLGRPAFSEPATQDTGMPRPRRLPPVGQAVFLSPPDLDEPETTDAVRPGLPGEMTFTAPDDRA</sequence>
<protein>
    <submittedName>
        <fullName evidence="2">Uncharacterized protein</fullName>
    </submittedName>
</protein>
<feature type="region of interest" description="Disordered" evidence="1">
    <location>
        <begin position="1"/>
        <end position="69"/>
    </location>
</feature>
<keyword evidence="3" id="KW-1185">Reference proteome</keyword>
<dbReference type="RefSeq" id="WP_345705036.1">
    <property type="nucleotide sequence ID" value="NZ_BAABKV010000001.1"/>
</dbReference>
<organism evidence="2 3">
    <name type="scientific">Kitasatospora paranensis</name>
    <dbReference type="NCBI Taxonomy" id="258053"/>
    <lineage>
        <taxon>Bacteria</taxon>
        <taxon>Bacillati</taxon>
        <taxon>Actinomycetota</taxon>
        <taxon>Actinomycetes</taxon>
        <taxon>Kitasatosporales</taxon>
        <taxon>Streptomycetaceae</taxon>
        <taxon>Kitasatospora</taxon>
    </lineage>
</organism>
<dbReference type="Proteomes" id="UP001596435">
    <property type="component" value="Unassembled WGS sequence"/>
</dbReference>
<evidence type="ECO:0000313" key="3">
    <source>
        <dbReference type="Proteomes" id="UP001596435"/>
    </source>
</evidence>
<dbReference type="EMBL" id="JBHTAJ010000018">
    <property type="protein sequence ID" value="MFC7180332.1"/>
    <property type="molecule type" value="Genomic_DNA"/>
</dbReference>
<accession>A0ABW2FWE7</accession>
<evidence type="ECO:0000313" key="2">
    <source>
        <dbReference type="EMBL" id="MFC7180332.1"/>
    </source>
</evidence>
<name>A0ABW2FWE7_9ACTN</name>